<feature type="compositionally biased region" description="Basic residues" evidence="1">
    <location>
        <begin position="33"/>
        <end position="47"/>
    </location>
</feature>
<accession>A0A4S4LAM8</accession>
<feature type="compositionally biased region" description="Basic and acidic residues" evidence="1">
    <location>
        <begin position="102"/>
        <end position="111"/>
    </location>
</feature>
<dbReference type="AlphaFoldDB" id="A0A4S4LAM8"/>
<keyword evidence="3" id="KW-1185">Reference proteome</keyword>
<feature type="compositionally biased region" description="Basic and acidic residues" evidence="1">
    <location>
        <begin position="17"/>
        <end position="26"/>
    </location>
</feature>
<name>A0A4S4LAM8_9AGAM</name>
<sequence length="139" mass="15350">MDPNLPVAAHSSSAKQDMPEECRSGSEHAQSLRLRRAASRSKARGKAKTSLSGQVVQVRRHLSTIRVGQMLNILRPPASRIIPDGWHRALLLLTYKAMEERAKEPLRRSSVKDSTNTTRLDTLEDASTAIAPSTLSRLV</sequence>
<proteinExistence type="predicted"/>
<feature type="region of interest" description="Disordered" evidence="1">
    <location>
        <begin position="1"/>
        <end position="52"/>
    </location>
</feature>
<gene>
    <name evidence="2" type="ORF">EW145_g2479</name>
</gene>
<protein>
    <submittedName>
        <fullName evidence="2">Uncharacterized protein</fullName>
    </submittedName>
</protein>
<dbReference type="Proteomes" id="UP000308199">
    <property type="component" value="Unassembled WGS sequence"/>
</dbReference>
<evidence type="ECO:0000313" key="2">
    <source>
        <dbReference type="EMBL" id="THH08752.1"/>
    </source>
</evidence>
<dbReference type="EMBL" id="SGPK01000088">
    <property type="protein sequence ID" value="THH08752.1"/>
    <property type="molecule type" value="Genomic_DNA"/>
</dbReference>
<evidence type="ECO:0000313" key="3">
    <source>
        <dbReference type="Proteomes" id="UP000308199"/>
    </source>
</evidence>
<comment type="caution">
    <text evidence="2">The sequence shown here is derived from an EMBL/GenBank/DDBJ whole genome shotgun (WGS) entry which is preliminary data.</text>
</comment>
<feature type="region of interest" description="Disordered" evidence="1">
    <location>
        <begin position="102"/>
        <end position="125"/>
    </location>
</feature>
<organism evidence="2 3">
    <name type="scientific">Phellinidium pouzarii</name>
    <dbReference type="NCBI Taxonomy" id="167371"/>
    <lineage>
        <taxon>Eukaryota</taxon>
        <taxon>Fungi</taxon>
        <taxon>Dikarya</taxon>
        <taxon>Basidiomycota</taxon>
        <taxon>Agaricomycotina</taxon>
        <taxon>Agaricomycetes</taxon>
        <taxon>Hymenochaetales</taxon>
        <taxon>Hymenochaetaceae</taxon>
        <taxon>Phellinidium</taxon>
    </lineage>
</organism>
<evidence type="ECO:0000256" key="1">
    <source>
        <dbReference type="SAM" id="MobiDB-lite"/>
    </source>
</evidence>
<reference evidence="2 3" key="1">
    <citation type="submission" date="2019-02" db="EMBL/GenBank/DDBJ databases">
        <title>Genome sequencing of the rare red list fungi Phellinidium pouzarii.</title>
        <authorList>
            <person name="Buettner E."/>
            <person name="Kellner H."/>
        </authorList>
    </citation>
    <scope>NUCLEOTIDE SEQUENCE [LARGE SCALE GENOMIC DNA]</scope>
    <source>
        <strain evidence="2 3">DSM 108285</strain>
    </source>
</reference>